<sequence length="62" mass="7214">MPSKPIRMLPAYEVFNSCTRTQRNHVREGYFFASKLQTWFVFVKDKGETANGKPEEQLSLFG</sequence>
<dbReference type="Proteomes" id="UP000049495">
    <property type="component" value="Unassembled WGS sequence"/>
</dbReference>
<dbReference type="AlphaFoldDB" id="A0A822N473"/>
<evidence type="ECO:0000313" key="2">
    <source>
        <dbReference type="Proteomes" id="UP000049495"/>
    </source>
</evidence>
<proteinExistence type="predicted"/>
<dbReference type="RefSeq" id="WP_132941260.1">
    <property type="nucleotide sequence ID" value="NZ_CAWMFL010000036.1"/>
</dbReference>
<gene>
    <name evidence="1" type="ORF">VCR5J5_750040</name>
</gene>
<organism evidence="1 2">
    <name type="scientific">Vibrio crassostreae</name>
    <dbReference type="NCBI Taxonomy" id="246167"/>
    <lineage>
        <taxon>Bacteria</taxon>
        <taxon>Pseudomonadati</taxon>
        <taxon>Pseudomonadota</taxon>
        <taxon>Gammaproteobacteria</taxon>
        <taxon>Vibrionales</taxon>
        <taxon>Vibrionaceae</taxon>
        <taxon>Vibrio</taxon>
    </lineage>
</organism>
<dbReference type="EMBL" id="CCJV01000139">
    <property type="protein sequence ID" value="CDT63657.1"/>
    <property type="molecule type" value="Genomic_DNA"/>
</dbReference>
<reference evidence="2" key="1">
    <citation type="submission" date="2014-06" db="EMBL/GenBank/DDBJ databases">
        <authorList>
            <person name="Le Roux Frederique"/>
        </authorList>
    </citation>
    <scope>NUCLEOTIDE SEQUENCE [LARGE SCALE GENOMIC DNA]</scope>
    <source>
        <strain evidence="2">J5-5</strain>
    </source>
</reference>
<evidence type="ECO:0000313" key="1">
    <source>
        <dbReference type="EMBL" id="CDT63657.1"/>
    </source>
</evidence>
<name>A0A822N473_9VIBR</name>
<comment type="caution">
    <text evidence="1">The sequence shown here is derived from an EMBL/GenBank/DDBJ whole genome shotgun (WGS) entry which is preliminary data.</text>
</comment>
<accession>A0A822N473</accession>
<protein>
    <submittedName>
        <fullName evidence="1">Uncharacterized protein</fullName>
    </submittedName>
</protein>